<feature type="region of interest" description="Disordered" evidence="1">
    <location>
        <begin position="1"/>
        <end position="24"/>
    </location>
</feature>
<proteinExistence type="predicted"/>
<name>A0A1D1XFR5_9ARAE</name>
<dbReference type="GO" id="GO:0008168">
    <property type="term" value="F:methyltransferase activity"/>
    <property type="evidence" value="ECO:0007669"/>
    <property type="project" value="UniProtKB-KW"/>
</dbReference>
<reference evidence="2" key="1">
    <citation type="submission" date="2015-07" db="EMBL/GenBank/DDBJ databases">
        <title>Transcriptome Assembly of Anthurium amnicola.</title>
        <authorList>
            <person name="Suzuki J."/>
        </authorList>
    </citation>
    <scope>NUCLEOTIDE SEQUENCE</scope>
</reference>
<dbReference type="EMBL" id="GDJX01026721">
    <property type="protein sequence ID" value="JAT41215.1"/>
    <property type="molecule type" value="Transcribed_RNA"/>
</dbReference>
<sequence length="385" mass="44683">SQYPPPPPSQYSPPSSSQYPPLPSSQYLQFNEETKNSLEVYFRGIEEIISEVQNSIEIRRAIAERFVLLLPEEVHEHIDDYVIRKKYPSREGSSASSTPTTPILNEAEDHNIVRKKKAKRTHHSTSVRQVRQPITHYEEKLLEDGLELPSKYFKPDGGFLSSQRPEANTPQSLVNSKTHVEYDQRELSKMIVSVTVPEKWLNEYIISELKPLFLRIRNLDIHKKNEILRGFLSRLFPELARTNKSKLNDLAKHFRSIWSDWRHGLWTEVQNYYNQTFNNNYDLTCVQDKHVKLIFRQWLTNTSSELPSGATEALKMVTLIGLRSLHNNSSNQKNARQSFYKLHTDLYTVDIAFKSNSGNNIAASLDLSRFEFDPDFDDEEVISQV</sequence>
<evidence type="ECO:0000313" key="2">
    <source>
        <dbReference type="EMBL" id="JAT41215.1"/>
    </source>
</evidence>
<organism evidence="2">
    <name type="scientific">Anthurium amnicola</name>
    <dbReference type="NCBI Taxonomy" id="1678845"/>
    <lineage>
        <taxon>Eukaryota</taxon>
        <taxon>Viridiplantae</taxon>
        <taxon>Streptophyta</taxon>
        <taxon>Embryophyta</taxon>
        <taxon>Tracheophyta</taxon>
        <taxon>Spermatophyta</taxon>
        <taxon>Magnoliopsida</taxon>
        <taxon>Liliopsida</taxon>
        <taxon>Araceae</taxon>
        <taxon>Pothoideae</taxon>
        <taxon>Potheae</taxon>
        <taxon>Anthurium</taxon>
    </lineage>
</organism>
<dbReference type="GO" id="GO:0032259">
    <property type="term" value="P:methylation"/>
    <property type="evidence" value="ECO:0007669"/>
    <property type="project" value="UniProtKB-KW"/>
</dbReference>
<gene>
    <name evidence="2" type="primary">rlmN_14</name>
    <name evidence="2" type="ORF">g.41979</name>
</gene>
<feature type="region of interest" description="Disordered" evidence="1">
    <location>
        <begin position="88"/>
        <end position="108"/>
    </location>
</feature>
<feature type="non-terminal residue" evidence="2">
    <location>
        <position position="1"/>
    </location>
</feature>
<protein>
    <submittedName>
        <fullName evidence="2">Ribosomal RNA large subunit methyltransferase N</fullName>
    </submittedName>
</protein>
<keyword evidence="2" id="KW-0489">Methyltransferase</keyword>
<feature type="compositionally biased region" description="Low complexity" evidence="1">
    <location>
        <begin position="12"/>
        <end position="24"/>
    </location>
</feature>
<keyword evidence="2" id="KW-0808">Transferase</keyword>
<feature type="compositionally biased region" description="Polar residues" evidence="1">
    <location>
        <begin position="91"/>
        <end position="103"/>
    </location>
</feature>
<feature type="compositionally biased region" description="Pro residues" evidence="1">
    <location>
        <begin position="1"/>
        <end position="11"/>
    </location>
</feature>
<dbReference type="AlphaFoldDB" id="A0A1D1XFR5"/>
<evidence type="ECO:0000256" key="1">
    <source>
        <dbReference type="SAM" id="MobiDB-lite"/>
    </source>
</evidence>
<accession>A0A1D1XFR5</accession>